<gene>
    <name evidence="1" type="ORF">M9978_16515</name>
</gene>
<comment type="caution">
    <text evidence="1">The sequence shown here is derived from an EMBL/GenBank/DDBJ whole genome shotgun (WGS) entry which is preliminary data.</text>
</comment>
<evidence type="ECO:0000313" key="2">
    <source>
        <dbReference type="Proteomes" id="UP001139451"/>
    </source>
</evidence>
<sequence length="84" mass="9138">MLLRIILRMELRMSDAQNVGADLLYGLEAIADFVGLTIPQTKHQIAISGWPTFKQGRIVCARRSTLAKHFAAQEAAAAAASRDA</sequence>
<dbReference type="AlphaFoldDB" id="A0A9X2HU49"/>
<evidence type="ECO:0000313" key="1">
    <source>
        <dbReference type="EMBL" id="MCP3732030.1"/>
    </source>
</evidence>
<dbReference type="EMBL" id="JAMLDX010000014">
    <property type="protein sequence ID" value="MCP3732030.1"/>
    <property type="molecule type" value="Genomic_DNA"/>
</dbReference>
<organism evidence="1 2">
    <name type="scientific">Sphingomonas tagetis</name>
    <dbReference type="NCBI Taxonomy" id="2949092"/>
    <lineage>
        <taxon>Bacteria</taxon>
        <taxon>Pseudomonadati</taxon>
        <taxon>Pseudomonadota</taxon>
        <taxon>Alphaproteobacteria</taxon>
        <taxon>Sphingomonadales</taxon>
        <taxon>Sphingomonadaceae</taxon>
        <taxon>Sphingomonas</taxon>
    </lineage>
</organism>
<name>A0A9X2HU49_9SPHN</name>
<protein>
    <submittedName>
        <fullName evidence="1">Uncharacterized protein</fullName>
    </submittedName>
</protein>
<proteinExistence type="predicted"/>
<keyword evidence="2" id="KW-1185">Reference proteome</keyword>
<dbReference type="RefSeq" id="WP_254295117.1">
    <property type="nucleotide sequence ID" value="NZ_JAMLDX010000014.1"/>
</dbReference>
<reference evidence="1" key="1">
    <citation type="submission" date="2022-05" db="EMBL/GenBank/DDBJ databases">
        <title>Sphingomonas sp. strain MG17 Genome sequencing and assembly.</title>
        <authorList>
            <person name="Kim I."/>
        </authorList>
    </citation>
    <scope>NUCLEOTIDE SEQUENCE</scope>
    <source>
        <strain evidence="1">MG17</strain>
    </source>
</reference>
<accession>A0A9X2HU49</accession>
<dbReference type="Proteomes" id="UP001139451">
    <property type="component" value="Unassembled WGS sequence"/>
</dbReference>